<reference evidence="10 11" key="1">
    <citation type="submission" date="2017-08" db="EMBL/GenBank/DDBJ databases">
        <title>Infants hospitalized years apart are colonized by the same room-sourced microbial strains.</title>
        <authorList>
            <person name="Brooks B."/>
            <person name="Olm M.R."/>
            <person name="Firek B.A."/>
            <person name="Baker R."/>
            <person name="Thomas B.C."/>
            <person name="Morowitz M.J."/>
            <person name="Banfield J.F."/>
        </authorList>
    </citation>
    <scope>NUCLEOTIDE SEQUENCE [LARGE SCALE GENOMIC DNA]</scope>
    <source>
        <strain evidence="10">S2_003_000_R2_14</strain>
    </source>
</reference>
<dbReference type="InterPro" id="IPR025857">
    <property type="entry name" value="MacB_PCD"/>
</dbReference>
<dbReference type="AlphaFoldDB" id="A0A2W5VSA3"/>
<dbReference type="GO" id="GO:0022857">
    <property type="term" value="F:transmembrane transporter activity"/>
    <property type="evidence" value="ECO:0007669"/>
    <property type="project" value="TreeGrafter"/>
</dbReference>
<dbReference type="Proteomes" id="UP000249061">
    <property type="component" value="Unassembled WGS sequence"/>
</dbReference>
<evidence type="ECO:0000259" key="9">
    <source>
        <dbReference type="Pfam" id="PF12704"/>
    </source>
</evidence>
<feature type="domain" description="MacB-like periplasmic core" evidence="9">
    <location>
        <begin position="21"/>
        <end position="248"/>
    </location>
</feature>
<evidence type="ECO:0000256" key="6">
    <source>
        <dbReference type="ARBA" id="ARBA00038076"/>
    </source>
</evidence>
<dbReference type="PANTHER" id="PTHR30572:SF4">
    <property type="entry name" value="ABC TRANSPORTER PERMEASE YTRF"/>
    <property type="match status" value="1"/>
</dbReference>
<feature type="domain" description="ABC3 transporter permease C-terminal" evidence="8">
    <location>
        <begin position="289"/>
        <end position="402"/>
    </location>
</feature>
<evidence type="ECO:0000256" key="4">
    <source>
        <dbReference type="ARBA" id="ARBA00022989"/>
    </source>
</evidence>
<proteinExistence type="inferred from homology"/>
<keyword evidence="5 7" id="KW-0472">Membrane</keyword>
<sequence>MGPLQTLRLALNALKRNLLRSFLTVLGIIIGVAAVIAMVSIGEGARKRVEDSFASMGTNLLIVMPGSSMSGGARGGFGTQPTLTRDDLKAIATELTVVSAAAPDLRTSAQLQSEEQNWATSVRGTTPDFFRIRQWSASAGALITESDVDSGAKVVVLGATVAEKLFGSARDSIGQLVRVKGVPFQVVGVLEKKGQSSMGQDNDDTAIVPLSTYLSRLSPALGQYLPGPILVSAVSSDLVPTAMNQVAALLRERHRIAPGAEDDFNIRNLAEVASAQQEGASTLSSLLASIAAVSLLVGGIGIMNIMLVSVTERTREIGIRMAVGATPGQVLAQFLAEALTLSLLGGLIGVVAGVLIAQQLSSSFGWSLYVRTDVVIVATVFSGLVGVGFGLYPALKASRMDPITALRFE</sequence>
<evidence type="ECO:0000256" key="2">
    <source>
        <dbReference type="ARBA" id="ARBA00022475"/>
    </source>
</evidence>
<evidence type="ECO:0000259" key="8">
    <source>
        <dbReference type="Pfam" id="PF02687"/>
    </source>
</evidence>
<keyword evidence="4 7" id="KW-1133">Transmembrane helix</keyword>
<comment type="subcellular location">
    <subcellularLocation>
        <location evidence="1">Cell membrane</location>
        <topology evidence="1">Multi-pass membrane protein</topology>
    </subcellularLocation>
</comment>
<dbReference type="Pfam" id="PF02687">
    <property type="entry name" value="FtsX"/>
    <property type="match status" value="1"/>
</dbReference>
<evidence type="ECO:0000313" key="10">
    <source>
        <dbReference type="EMBL" id="PZR18554.1"/>
    </source>
</evidence>
<keyword evidence="3 7" id="KW-0812">Transmembrane</keyword>
<evidence type="ECO:0000313" key="11">
    <source>
        <dbReference type="Proteomes" id="UP000249061"/>
    </source>
</evidence>
<dbReference type="Pfam" id="PF12704">
    <property type="entry name" value="MacB_PCD"/>
    <property type="match status" value="1"/>
</dbReference>
<feature type="transmembrane region" description="Helical" evidence="7">
    <location>
        <begin position="368"/>
        <end position="392"/>
    </location>
</feature>
<evidence type="ECO:0000256" key="3">
    <source>
        <dbReference type="ARBA" id="ARBA00022692"/>
    </source>
</evidence>
<protein>
    <submittedName>
        <fullName evidence="10">Multidrug ABC transporter substrate-binding protein</fullName>
    </submittedName>
</protein>
<accession>A0A2W5VSA3</accession>
<dbReference type="PANTHER" id="PTHR30572">
    <property type="entry name" value="MEMBRANE COMPONENT OF TRANSPORTER-RELATED"/>
    <property type="match status" value="1"/>
</dbReference>
<evidence type="ECO:0000256" key="7">
    <source>
        <dbReference type="SAM" id="Phobius"/>
    </source>
</evidence>
<organism evidence="10 11">
    <name type="scientific">Archangium gephyra</name>
    <dbReference type="NCBI Taxonomy" id="48"/>
    <lineage>
        <taxon>Bacteria</taxon>
        <taxon>Pseudomonadati</taxon>
        <taxon>Myxococcota</taxon>
        <taxon>Myxococcia</taxon>
        <taxon>Myxococcales</taxon>
        <taxon>Cystobacterineae</taxon>
        <taxon>Archangiaceae</taxon>
        <taxon>Archangium</taxon>
    </lineage>
</organism>
<feature type="transmembrane region" description="Helical" evidence="7">
    <location>
        <begin position="286"/>
        <end position="310"/>
    </location>
</feature>
<feature type="transmembrane region" description="Helical" evidence="7">
    <location>
        <begin position="21"/>
        <end position="42"/>
    </location>
</feature>
<comment type="similarity">
    <text evidence="6">Belongs to the ABC-4 integral membrane protein family.</text>
</comment>
<dbReference type="InterPro" id="IPR003838">
    <property type="entry name" value="ABC3_permease_C"/>
</dbReference>
<gene>
    <name evidence="10" type="ORF">DI536_01350</name>
</gene>
<dbReference type="GO" id="GO:0005886">
    <property type="term" value="C:plasma membrane"/>
    <property type="evidence" value="ECO:0007669"/>
    <property type="project" value="UniProtKB-SubCell"/>
</dbReference>
<keyword evidence="2" id="KW-1003">Cell membrane</keyword>
<feature type="transmembrane region" description="Helical" evidence="7">
    <location>
        <begin position="330"/>
        <end position="356"/>
    </location>
</feature>
<dbReference type="EMBL" id="QFQP01000001">
    <property type="protein sequence ID" value="PZR18554.1"/>
    <property type="molecule type" value="Genomic_DNA"/>
</dbReference>
<comment type="caution">
    <text evidence="10">The sequence shown here is derived from an EMBL/GenBank/DDBJ whole genome shotgun (WGS) entry which is preliminary data.</text>
</comment>
<dbReference type="InterPro" id="IPR050250">
    <property type="entry name" value="Macrolide_Exporter_MacB"/>
</dbReference>
<evidence type="ECO:0000256" key="1">
    <source>
        <dbReference type="ARBA" id="ARBA00004651"/>
    </source>
</evidence>
<evidence type="ECO:0000256" key="5">
    <source>
        <dbReference type="ARBA" id="ARBA00023136"/>
    </source>
</evidence>
<name>A0A2W5VSA3_9BACT</name>